<evidence type="ECO:0000256" key="6">
    <source>
        <dbReference type="SAM" id="SignalP"/>
    </source>
</evidence>
<feature type="domain" description="Fibrinogen C-terminal" evidence="7">
    <location>
        <begin position="88"/>
        <end position="334"/>
    </location>
</feature>
<feature type="signal peptide" evidence="6">
    <location>
        <begin position="1"/>
        <end position="19"/>
    </location>
</feature>
<feature type="compositionally biased region" description="Low complexity" evidence="5">
    <location>
        <begin position="25"/>
        <end position="82"/>
    </location>
</feature>
<dbReference type="SMART" id="SM00186">
    <property type="entry name" value="FBG"/>
    <property type="match status" value="1"/>
</dbReference>
<dbReference type="GO" id="GO:0005201">
    <property type="term" value="F:extracellular matrix structural constituent"/>
    <property type="evidence" value="ECO:0007669"/>
    <property type="project" value="TreeGrafter"/>
</dbReference>
<feature type="region of interest" description="Disordered" evidence="5">
    <location>
        <begin position="331"/>
        <end position="353"/>
    </location>
</feature>
<dbReference type="Pfam" id="PF00147">
    <property type="entry name" value="Fibrinogen_C"/>
    <property type="match status" value="1"/>
</dbReference>
<feature type="compositionally biased region" description="Pro residues" evidence="5">
    <location>
        <begin position="335"/>
        <end position="344"/>
    </location>
</feature>
<proteinExistence type="predicted"/>
<keyword evidence="2" id="KW-0964">Secreted</keyword>
<dbReference type="PANTHER" id="PTHR47221">
    <property type="entry name" value="FIBRINOGEN ALPHA CHAIN"/>
    <property type="match status" value="1"/>
</dbReference>
<dbReference type="PROSITE" id="PS00514">
    <property type="entry name" value="FIBRINOGEN_C_1"/>
    <property type="match status" value="1"/>
</dbReference>
<protein>
    <submittedName>
        <fullName evidence="9">Fibrinogen C-terminal domain-containing protein</fullName>
    </submittedName>
</protein>
<evidence type="ECO:0000256" key="1">
    <source>
        <dbReference type="ARBA" id="ARBA00004613"/>
    </source>
</evidence>
<dbReference type="InterPro" id="IPR002181">
    <property type="entry name" value="Fibrinogen_a/b/g_C_dom"/>
</dbReference>
<feature type="region of interest" description="Disordered" evidence="5">
    <location>
        <begin position="24"/>
        <end position="82"/>
    </location>
</feature>
<evidence type="ECO:0000259" key="7">
    <source>
        <dbReference type="PROSITE" id="PS51406"/>
    </source>
</evidence>
<evidence type="ECO:0000256" key="5">
    <source>
        <dbReference type="SAM" id="MobiDB-lite"/>
    </source>
</evidence>
<dbReference type="GO" id="GO:0005577">
    <property type="term" value="C:fibrinogen complex"/>
    <property type="evidence" value="ECO:0007669"/>
    <property type="project" value="TreeGrafter"/>
</dbReference>
<feature type="chain" id="PRO_5037332458" evidence="6">
    <location>
        <begin position="20"/>
        <end position="388"/>
    </location>
</feature>
<dbReference type="InterPro" id="IPR037579">
    <property type="entry name" value="FIB_ANG-like"/>
</dbReference>
<organism evidence="8 9">
    <name type="scientific">Plectus sambesii</name>
    <dbReference type="NCBI Taxonomy" id="2011161"/>
    <lineage>
        <taxon>Eukaryota</taxon>
        <taxon>Metazoa</taxon>
        <taxon>Ecdysozoa</taxon>
        <taxon>Nematoda</taxon>
        <taxon>Chromadorea</taxon>
        <taxon>Plectida</taxon>
        <taxon>Plectina</taxon>
        <taxon>Plectoidea</taxon>
        <taxon>Plectidae</taxon>
        <taxon>Plectus</taxon>
    </lineage>
</organism>
<dbReference type="GO" id="GO:0034116">
    <property type="term" value="P:positive regulation of heterotypic cell-cell adhesion"/>
    <property type="evidence" value="ECO:0007669"/>
    <property type="project" value="TreeGrafter"/>
</dbReference>
<dbReference type="WBParaSite" id="PSAMB.scaffold1293size33323.g12163.t1">
    <property type="protein sequence ID" value="PSAMB.scaffold1293size33323.g12163.t1"/>
    <property type="gene ID" value="PSAMB.scaffold1293size33323.g12163"/>
</dbReference>
<dbReference type="AlphaFoldDB" id="A0A914UVH3"/>
<name>A0A914UVH3_9BILA</name>
<dbReference type="Proteomes" id="UP000887566">
    <property type="component" value="Unplaced"/>
</dbReference>
<evidence type="ECO:0000313" key="8">
    <source>
        <dbReference type="Proteomes" id="UP000887566"/>
    </source>
</evidence>
<dbReference type="InterPro" id="IPR014716">
    <property type="entry name" value="Fibrinogen_a/b/g_C_1"/>
</dbReference>
<dbReference type="InterPro" id="IPR036056">
    <property type="entry name" value="Fibrinogen-like_C"/>
</dbReference>
<reference evidence="9" key="1">
    <citation type="submission" date="2022-11" db="UniProtKB">
        <authorList>
            <consortium name="WormBaseParasite"/>
        </authorList>
    </citation>
    <scope>IDENTIFICATION</scope>
</reference>
<dbReference type="PROSITE" id="PS51406">
    <property type="entry name" value="FIBRINOGEN_C_2"/>
    <property type="match status" value="1"/>
</dbReference>
<evidence type="ECO:0000256" key="3">
    <source>
        <dbReference type="ARBA" id="ARBA00023157"/>
    </source>
</evidence>
<dbReference type="PANTHER" id="PTHR47221:SF5">
    <property type="entry name" value="FIBRINOGEN C-TERMINAL DOMAIN-CONTAINING PROTEIN"/>
    <property type="match status" value="1"/>
</dbReference>
<evidence type="ECO:0000256" key="4">
    <source>
        <dbReference type="ARBA" id="ARBA00023180"/>
    </source>
</evidence>
<evidence type="ECO:0000256" key="2">
    <source>
        <dbReference type="ARBA" id="ARBA00022525"/>
    </source>
</evidence>
<keyword evidence="3" id="KW-1015">Disulfide bond</keyword>
<dbReference type="GO" id="GO:0030674">
    <property type="term" value="F:protein-macromolecule adaptor activity"/>
    <property type="evidence" value="ECO:0007669"/>
    <property type="project" value="TreeGrafter"/>
</dbReference>
<keyword evidence="8" id="KW-1185">Reference proteome</keyword>
<dbReference type="Gene3D" id="3.90.215.10">
    <property type="entry name" value="Gamma Fibrinogen, chain A, domain 1"/>
    <property type="match status" value="1"/>
</dbReference>
<dbReference type="InterPro" id="IPR020837">
    <property type="entry name" value="Fibrinogen_CS"/>
</dbReference>
<evidence type="ECO:0000313" key="9">
    <source>
        <dbReference type="WBParaSite" id="PSAMB.scaffold1293size33323.g12163.t1"/>
    </source>
</evidence>
<comment type="subcellular location">
    <subcellularLocation>
        <location evidence="1">Secreted</location>
    </subcellularLocation>
</comment>
<keyword evidence="6" id="KW-0732">Signal</keyword>
<accession>A0A914UVH3</accession>
<keyword evidence="4" id="KW-0325">Glycoprotein</keyword>
<dbReference type="SUPFAM" id="SSF56496">
    <property type="entry name" value="Fibrinogen C-terminal domain-like"/>
    <property type="match status" value="1"/>
</dbReference>
<sequence length="388" mass="42247">MFRKAIIILLILLSHEVLGEDEETTTASADTSSTAEIAMTTVSSTSTSETTTTASLDSTASTPSPASTAFTTTNPNATTTTAIPTTTIPFPADLADCTAYQNWFNTTEGRNYTMRNGYYRVNDPSNAANRILLFCDFFTDGGYWTAIQVRSEDEVEQEFRNRNYSEYVQGFFTNTNGPSSYWIGFDRIEKLLQEGQTSLRIDMTTCGGEVFSAVYDNFQIGSEGNGYSLTSATYVASLSNAGDALFNSNDNYNLINRTFYTENSYDKISDGQYNCAALFGGGWWYNKCGLSNLNGIHYPGCYYSALFTDGIRWGTNWSGYYSPNRVEMKLRNPAKAPPTTPAAPTPAGTGETHTSISTAAEIAATTKEATTAVTDEATTLTTTTVVSL</sequence>